<organism evidence="4 5">
    <name type="scientific">Massilia eburnea</name>
    <dbReference type="NCBI Taxonomy" id="1776165"/>
    <lineage>
        <taxon>Bacteria</taxon>
        <taxon>Pseudomonadati</taxon>
        <taxon>Pseudomonadota</taxon>
        <taxon>Betaproteobacteria</taxon>
        <taxon>Burkholderiales</taxon>
        <taxon>Oxalobacteraceae</taxon>
        <taxon>Telluria group</taxon>
        <taxon>Massilia</taxon>
    </lineage>
</organism>
<name>A0A6L6QGJ0_9BURK</name>
<dbReference type="OrthoDB" id="9814129at2"/>
<keyword evidence="2 3" id="KW-0802">TPR repeat</keyword>
<gene>
    <name evidence="4" type="ORF">GM658_09165</name>
</gene>
<feature type="repeat" description="TPR" evidence="3">
    <location>
        <begin position="94"/>
        <end position="127"/>
    </location>
</feature>
<evidence type="ECO:0000313" key="5">
    <source>
        <dbReference type="Proteomes" id="UP000472320"/>
    </source>
</evidence>
<sequence length="178" mass="19815">MQCHPLAGTGGIHREGAWMSKENPDLAPICMRARSFAARGQIEDALDLYGDVLKVDPEYALAYADRGTVFAMTKRFEPAMQDLERAFSLGYSDSSALSTAGTICMETAQYGKALNFYERAIALNPDYPFTYYNRASVHLAMGNRKAAIADLEKCLRMGPEDDFKEVILRRLKELEQGA</sequence>
<dbReference type="Pfam" id="PF13432">
    <property type="entry name" value="TPR_16"/>
    <property type="match status" value="1"/>
</dbReference>
<dbReference type="InterPro" id="IPR050498">
    <property type="entry name" value="Ycf3"/>
</dbReference>
<accession>A0A6L6QGJ0</accession>
<reference evidence="4 5" key="1">
    <citation type="submission" date="2019-11" db="EMBL/GenBank/DDBJ databases">
        <title>Type strains purchased from KCTC, JCM and DSMZ.</title>
        <authorList>
            <person name="Lu H."/>
        </authorList>
    </citation>
    <scope>NUCLEOTIDE SEQUENCE [LARGE SCALE GENOMIC DNA]</scope>
    <source>
        <strain evidence="4 5">JCM 31587</strain>
    </source>
</reference>
<keyword evidence="5" id="KW-1185">Reference proteome</keyword>
<dbReference type="SUPFAM" id="SSF48452">
    <property type="entry name" value="TPR-like"/>
    <property type="match status" value="1"/>
</dbReference>
<evidence type="ECO:0000256" key="3">
    <source>
        <dbReference type="PROSITE-ProRule" id="PRU00339"/>
    </source>
</evidence>
<dbReference type="Proteomes" id="UP000472320">
    <property type="component" value="Unassembled WGS sequence"/>
</dbReference>
<feature type="repeat" description="TPR" evidence="3">
    <location>
        <begin position="60"/>
        <end position="93"/>
    </location>
</feature>
<dbReference type="Gene3D" id="1.25.40.10">
    <property type="entry name" value="Tetratricopeptide repeat domain"/>
    <property type="match status" value="1"/>
</dbReference>
<dbReference type="PROSITE" id="PS50005">
    <property type="entry name" value="TPR"/>
    <property type="match status" value="3"/>
</dbReference>
<keyword evidence="1" id="KW-0677">Repeat</keyword>
<evidence type="ECO:0000256" key="2">
    <source>
        <dbReference type="ARBA" id="ARBA00022803"/>
    </source>
</evidence>
<proteinExistence type="predicted"/>
<dbReference type="InterPro" id="IPR011990">
    <property type="entry name" value="TPR-like_helical_dom_sf"/>
</dbReference>
<comment type="caution">
    <text evidence="4">The sequence shown here is derived from an EMBL/GenBank/DDBJ whole genome shotgun (WGS) entry which is preliminary data.</text>
</comment>
<evidence type="ECO:0000256" key="1">
    <source>
        <dbReference type="ARBA" id="ARBA00022737"/>
    </source>
</evidence>
<evidence type="ECO:0000313" key="4">
    <source>
        <dbReference type="EMBL" id="MTW10773.1"/>
    </source>
</evidence>
<dbReference type="InterPro" id="IPR019734">
    <property type="entry name" value="TPR_rpt"/>
</dbReference>
<dbReference type="PANTHER" id="PTHR44858">
    <property type="entry name" value="TETRATRICOPEPTIDE REPEAT PROTEIN 6"/>
    <property type="match status" value="1"/>
</dbReference>
<dbReference type="PANTHER" id="PTHR44858:SF1">
    <property type="entry name" value="UDP-N-ACETYLGLUCOSAMINE--PEPTIDE N-ACETYLGLUCOSAMINYLTRANSFERASE SPINDLY-RELATED"/>
    <property type="match status" value="1"/>
</dbReference>
<feature type="repeat" description="TPR" evidence="3">
    <location>
        <begin position="128"/>
        <end position="161"/>
    </location>
</feature>
<dbReference type="AlphaFoldDB" id="A0A6L6QGJ0"/>
<protein>
    <submittedName>
        <fullName evidence="4">Tetratricopeptide repeat protein</fullName>
    </submittedName>
</protein>
<dbReference type="EMBL" id="WNKX01000005">
    <property type="protein sequence ID" value="MTW10773.1"/>
    <property type="molecule type" value="Genomic_DNA"/>
</dbReference>
<dbReference type="Pfam" id="PF13371">
    <property type="entry name" value="TPR_9"/>
    <property type="match status" value="1"/>
</dbReference>
<dbReference type="SMART" id="SM00028">
    <property type="entry name" value="TPR"/>
    <property type="match status" value="4"/>
</dbReference>